<gene>
    <name evidence="2" type="primary">Gtpbp2</name>
    <name evidence="2" type="ORF">LOC62_04G005657</name>
</gene>
<dbReference type="AlphaFoldDB" id="A0AAF1BLF4"/>
<dbReference type="GeneID" id="87808885"/>
<feature type="compositionally biased region" description="Low complexity" evidence="1">
    <location>
        <begin position="502"/>
        <end position="514"/>
    </location>
</feature>
<sequence length="648" mass="68572">MMTIPVVRIRNAQQLYSIAHNATDLSQLLLAFPRHPHAPAITLTPELLPPPARPQPPGAPRAIDTTRPTHAPTPSFPGAAGPQRRQSPWHEISHSLSTTSLPARATPGGAATPAAADAATAATPIRRTPENGSDAAGSPASSAAGSFHLSGSATSQALRDWERLLAQPDSDVTRHTLVHGSPLLAPTGAPKLAAERDKEGHIEYKLKLVEPSPERFQRLVTQMMWRLKQGRNEAIYELGLADDGTVIGLTRAEMDASLRTLELMASEVGATVIVLKEIVLQGAPVNPPNLEPESPSGSVVTDSRAGPWRITRPDLDEHGRPRKGTRGLNGQGPEVKTRRERYRDKMDAEEAATASPNGATPESYTKRHIIFDHRDALDGDETETDSDVSSRRVSSRARASSHASDDDPPAFTLDMDDAPRSTPSPDAEPVRGEAKRRKAAARREARRLDLLRGDGTSSMPYAERSSSPVAEFIGHAPAVAAPALARLAHQPARPSSLRLERAPASATASTAASPLDHTTASPLTPLAERVDERADVPPSTAGPDDVFLDGLNLPLDSLSLSFADVRIDDSNAPSAATSPEAPALLGNGSGTGGEMICVEALVVRKPLHDGVGGTDESWVFGGEDDGWGFGAGGGGGEDDAWGFDDEEE</sequence>
<dbReference type="InterPro" id="IPR050055">
    <property type="entry name" value="EF-Tu_GTPase"/>
</dbReference>
<dbReference type="GO" id="GO:0003746">
    <property type="term" value="F:translation elongation factor activity"/>
    <property type="evidence" value="ECO:0007669"/>
    <property type="project" value="TreeGrafter"/>
</dbReference>
<dbReference type="PANTHER" id="PTHR43721:SF3">
    <property type="entry name" value="GTP-BINDING PROTEIN 2"/>
    <property type="match status" value="1"/>
</dbReference>
<feature type="compositionally biased region" description="Polar residues" evidence="1">
    <location>
        <begin position="354"/>
        <end position="363"/>
    </location>
</feature>
<evidence type="ECO:0000256" key="1">
    <source>
        <dbReference type="SAM" id="MobiDB-lite"/>
    </source>
</evidence>
<dbReference type="RefSeq" id="XP_062628187.1">
    <property type="nucleotide sequence ID" value="XM_062772203.1"/>
</dbReference>
<feature type="compositionally biased region" description="Basic and acidic residues" evidence="1">
    <location>
        <begin position="335"/>
        <end position="348"/>
    </location>
</feature>
<feature type="compositionally biased region" description="Pro residues" evidence="1">
    <location>
        <begin position="47"/>
        <end position="59"/>
    </location>
</feature>
<proteinExistence type="predicted"/>
<accession>A0AAF1BLF4</accession>
<feature type="region of interest" description="Disordered" evidence="1">
    <location>
        <begin position="619"/>
        <end position="648"/>
    </location>
</feature>
<dbReference type="Proteomes" id="UP000827549">
    <property type="component" value="Chromosome 4"/>
</dbReference>
<feature type="region of interest" description="Disordered" evidence="1">
    <location>
        <begin position="491"/>
        <end position="528"/>
    </location>
</feature>
<organism evidence="2 3">
    <name type="scientific">Vanrija pseudolonga</name>
    <dbReference type="NCBI Taxonomy" id="143232"/>
    <lineage>
        <taxon>Eukaryota</taxon>
        <taxon>Fungi</taxon>
        <taxon>Dikarya</taxon>
        <taxon>Basidiomycota</taxon>
        <taxon>Agaricomycotina</taxon>
        <taxon>Tremellomycetes</taxon>
        <taxon>Trichosporonales</taxon>
        <taxon>Trichosporonaceae</taxon>
        <taxon>Vanrija</taxon>
    </lineage>
</organism>
<feature type="compositionally biased region" description="Low complexity" evidence="1">
    <location>
        <begin position="102"/>
        <end position="146"/>
    </location>
</feature>
<dbReference type="PANTHER" id="PTHR43721">
    <property type="entry name" value="ELONGATION FACTOR TU-RELATED"/>
    <property type="match status" value="1"/>
</dbReference>
<feature type="region of interest" description="Disordered" evidence="1">
    <location>
        <begin position="283"/>
        <end position="463"/>
    </location>
</feature>
<keyword evidence="3" id="KW-1185">Reference proteome</keyword>
<feature type="compositionally biased region" description="Basic and acidic residues" evidence="1">
    <location>
        <begin position="441"/>
        <end position="452"/>
    </location>
</feature>
<name>A0AAF1BLF4_9TREE</name>
<feature type="compositionally biased region" description="Acidic residues" evidence="1">
    <location>
        <begin position="636"/>
        <end position="648"/>
    </location>
</feature>
<feature type="region of interest" description="Disordered" evidence="1">
    <location>
        <begin position="42"/>
        <end position="148"/>
    </location>
</feature>
<protein>
    <submittedName>
        <fullName evidence="2">GTP-binding protein 2</fullName>
    </submittedName>
</protein>
<dbReference type="EMBL" id="CP086717">
    <property type="protein sequence ID" value="WOO82155.1"/>
    <property type="molecule type" value="Genomic_DNA"/>
</dbReference>
<evidence type="ECO:0000313" key="2">
    <source>
        <dbReference type="EMBL" id="WOO82155.1"/>
    </source>
</evidence>
<evidence type="ECO:0000313" key="3">
    <source>
        <dbReference type="Proteomes" id="UP000827549"/>
    </source>
</evidence>
<reference evidence="2" key="1">
    <citation type="submission" date="2023-10" db="EMBL/GenBank/DDBJ databases">
        <authorList>
            <person name="Noh H."/>
        </authorList>
    </citation>
    <scope>NUCLEOTIDE SEQUENCE</scope>
    <source>
        <strain evidence="2">DUCC4014</strain>
    </source>
</reference>